<reference evidence="5 6" key="1">
    <citation type="submission" date="2020-04" db="EMBL/GenBank/DDBJ databases">
        <title>Thalassotalea sp. M1531, isolated from the surface of marine red alga.</title>
        <authorList>
            <person name="Pang L."/>
            <person name="Lu D.-C."/>
        </authorList>
    </citation>
    <scope>NUCLEOTIDE SEQUENCE [LARGE SCALE GENOMIC DNA]</scope>
    <source>
        <strain evidence="5 6">M1531</strain>
    </source>
</reference>
<dbReference type="PANTHER" id="PTHR43917">
    <property type="match status" value="1"/>
</dbReference>
<dbReference type="InterPro" id="IPR004045">
    <property type="entry name" value="Glutathione_S-Trfase_N"/>
</dbReference>
<gene>
    <name evidence="5" type="ORF">HII17_06650</name>
</gene>
<dbReference type="InterPro" id="IPR051369">
    <property type="entry name" value="GST_Theta"/>
</dbReference>
<comment type="subcellular location">
    <subcellularLocation>
        <location evidence="1">Cytoplasm</location>
    </subcellularLocation>
</comment>
<feature type="domain" description="GST C-terminal" evidence="4">
    <location>
        <begin position="87"/>
        <end position="217"/>
    </location>
</feature>
<evidence type="ECO:0000259" key="3">
    <source>
        <dbReference type="PROSITE" id="PS50404"/>
    </source>
</evidence>
<dbReference type="GO" id="GO:0005737">
    <property type="term" value="C:cytoplasm"/>
    <property type="evidence" value="ECO:0007669"/>
    <property type="project" value="UniProtKB-SubCell"/>
</dbReference>
<dbReference type="InterPro" id="IPR010987">
    <property type="entry name" value="Glutathione-S-Trfase_C-like"/>
</dbReference>
<protein>
    <submittedName>
        <fullName evidence="5">Glutathione S-transferase family protein</fullName>
    </submittedName>
</protein>
<dbReference type="Pfam" id="PF13417">
    <property type="entry name" value="GST_N_3"/>
    <property type="match status" value="1"/>
</dbReference>
<keyword evidence="6" id="KW-1185">Reference proteome</keyword>
<evidence type="ECO:0000256" key="1">
    <source>
        <dbReference type="ARBA" id="ARBA00004496"/>
    </source>
</evidence>
<organism evidence="5 6">
    <name type="scientific">Thalassotalea algicola</name>
    <dbReference type="NCBI Taxonomy" id="2716224"/>
    <lineage>
        <taxon>Bacteria</taxon>
        <taxon>Pseudomonadati</taxon>
        <taxon>Pseudomonadota</taxon>
        <taxon>Gammaproteobacteria</taxon>
        <taxon>Alteromonadales</taxon>
        <taxon>Colwelliaceae</taxon>
        <taxon>Thalassotalea</taxon>
    </lineage>
</organism>
<dbReference type="AlphaFoldDB" id="A0A7Y0Q5Q4"/>
<dbReference type="InterPro" id="IPR004046">
    <property type="entry name" value="GST_C"/>
</dbReference>
<dbReference type="Pfam" id="PF14497">
    <property type="entry name" value="GST_C_3"/>
    <property type="match status" value="1"/>
</dbReference>
<sequence>MATILGVAPSPYVRKVILAHEFKQMPYQLKTVFPGSDDSEFRAASPLGKVPGYITDDGFAFSDSSVIIAYLERTNNQNNLYPQSANDYAKALWLEEYSDTKMTEVTAALYFQRVIGPLFFNHTIDETRCQELCDELIPPVLDYLESELQEDYFVGEQLSVADVSIGGGLINLFHADFQIDDIRWPKLSQYQQQFMSLDIVQNCIATEKTMFNQAKSS</sequence>
<accession>A0A7Y0Q5Q4</accession>
<name>A0A7Y0Q5Q4_9GAMM</name>
<dbReference type="InterPro" id="IPR040079">
    <property type="entry name" value="Glutathione_S-Trfase"/>
</dbReference>
<evidence type="ECO:0000259" key="4">
    <source>
        <dbReference type="PROSITE" id="PS50405"/>
    </source>
</evidence>
<dbReference type="PROSITE" id="PS50405">
    <property type="entry name" value="GST_CTER"/>
    <property type="match status" value="1"/>
</dbReference>
<dbReference type="InterPro" id="IPR036249">
    <property type="entry name" value="Thioredoxin-like_sf"/>
</dbReference>
<dbReference type="SUPFAM" id="SSF47616">
    <property type="entry name" value="GST C-terminal domain-like"/>
    <property type="match status" value="1"/>
</dbReference>
<dbReference type="PROSITE" id="PS50404">
    <property type="entry name" value="GST_NTER"/>
    <property type="match status" value="1"/>
</dbReference>
<evidence type="ECO:0000313" key="6">
    <source>
        <dbReference type="Proteomes" id="UP000568664"/>
    </source>
</evidence>
<dbReference type="CDD" id="cd00299">
    <property type="entry name" value="GST_C_family"/>
    <property type="match status" value="1"/>
</dbReference>
<dbReference type="SFLD" id="SFLDS00019">
    <property type="entry name" value="Glutathione_Transferase_(cytos"/>
    <property type="match status" value="1"/>
</dbReference>
<evidence type="ECO:0000313" key="5">
    <source>
        <dbReference type="EMBL" id="NMP31234.1"/>
    </source>
</evidence>
<dbReference type="EMBL" id="JABBXH010000002">
    <property type="protein sequence ID" value="NMP31234.1"/>
    <property type="molecule type" value="Genomic_DNA"/>
</dbReference>
<comment type="caution">
    <text evidence="5">The sequence shown here is derived from an EMBL/GenBank/DDBJ whole genome shotgun (WGS) entry which is preliminary data.</text>
</comment>
<dbReference type="RefSeq" id="WP_169074564.1">
    <property type="nucleotide sequence ID" value="NZ_JABBXH010000002.1"/>
</dbReference>
<dbReference type="Gene3D" id="1.20.1050.10">
    <property type="match status" value="1"/>
</dbReference>
<keyword evidence="2" id="KW-0963">Cytoplasm</keyword>
<dbReference type="PANTHER" id="PTHR43917:SF8">
    <property type="entry name" value="GH16740P-RELATED"/>
    <property type="match status" value="1"/>
</dbReference>
<dbReference type="InterPro" id="IPR036282">
    <property type="entry name" value="Glutathione-S-Trfase_C_sf"/>
</dbReference>
<dbReference type="Proteomes" id="UP000568664">
    <property type="component" value="Unassembled WGS sequence"/>
</dbReference>
<dbReference type="SFLD" id="SFLDG00358">
    <property type="entry name" value="Main_(cytGST)"/>
    <property type="match status" value="1"/>
</dbReference>
<evidence type="ECO:0000256" key="2">
    <source>
        <dbReference type="ARBA" id="ARBA00022490"/>
    </source>
</evidence>
<dbReference type="Gene3D" id="3.40.30.10">
    <property type="entry name" value="Glutaredoxin"/>
    <property type="match status" value="1"/>
</dbReference>
<keyword evidence="5" id="KW-0808">Transferase</keyword>
<dbReference type="SUPFAM" id="SSF52833">
    <property type="entry name" value="Thioredoxin-like"/>
    <property type="match status" value="1"/>
</dbReference>
<dbReference type="GO" id="GO:0016740">
    <property type="term" value="F:transferase activity"/>
    <property type="evidence" value="ECO:0007669"/>
    <property type="project" value="UniProtKB-KW"/>
</dbReference>
<feature type="domain" description="GST N-terminal" evidence="3">
    <location>
        <begin position="1"/>
        <end position="79"/>
    </location>
</feature>
<proteinExistence type="predicted"/>